<dbReference type="AlphaFoldDB" id="A0A2M7XHQ3"/>
<dbReference type="Proteomes" id="UP000229749">
    <property type="component" value="Unassembled WGS sequence"/>
</dbReference>
<keyword evidence="1" id="KW-0812">Transmembrane</keyword>
<dbReference type="EMBL" id="PFWS01000037">
    <property type="protein sequence ID" value="PJA47246.1"/>
    <property type="molecule type" value="Genomic_DNA"/>
</dbReference>
<sequence length="738" mass="83491">MKKHSLVTDIVVLAIVIGLGYFFAVNLVVSSSKPDSTPKVAETKTKTVEMAPPVDVDRSFETKADQELWQQRMHWLIGQCKAVEPPEKVLALLEPFQLDPRSLIQNKEIWDLPNTGCGEGQPVADDRTSQEKIAAAKELQAKNEKWPAANLFLNADGSEGITSALECLRGLDEEGSPSWMATAKIAIRLLPNSEAQDTLTRVLNEMFKADQITRLNELKWFALGEKKISAVREISTLIGRRVTQNIEPQVMCLARTGQTKELLPDLIQEDLKIWVDPEAPKNEDVVFRLVEAIVLLGREDQTRARMFAQEFLSLKSTNLISIVSCGEGCYGEPIKGTFDLYQLIKSDPALRSLYLERTKRFIQELVWSENNELAPCEKRNEVGYCYFELQMFGLYYQPNWFFDAWGEPGHFYGFLSMVKQAGDQVLVRSWESHLDILAKIHPYEAVVGSMILDVPPPPSAKLSGPEDFLVAKLRGEKATVVETYNESEKEGWEEVINVVANHGSVTVDAAKDLWMKIGFSIPTETRLIDPEDFQTTLVSACQLKSETRTYEYGVRLLTDLYMSGFKQQLPDGCSWGDYPDQQLAYAMCVGGGVCWQAKKLLTADIRRLFWEVIGKRRELRSQIFQELHRPYNAVRKNGRTIQLVVWPTNLSSLKKLVDPVLSELQRELPDFFQVFVFSEALVCDYPPCKLNTYGVGRQCVCNEGPYFEEVQRLIAAGNLDELSAWTSAFEAYKKTQGE</sequence>
<organism evidence="2 3">
    <name type="scientific">Candidatus Uhrbacteria bacterium CG_4_9_14_3_um_filter_36_7</name>
    <dbReference type="NCBI Taxonomy" id="1975033"/>
    <lineage>
        <taxon>Bacteria</taxon>
        <taxon>Candidatus Uhriibacteriota</taxon>
    </lineage>
</organism>
<comment type="caution">
    <text evidence="2">The sequence shown here is derived from an EMBL/GenBank/DDBJ whole genome shotgun (WGS) entry which is preliminary data.</text>
</comment>
<evidence type="ECO:0000313" key="2">
    <source>
        <dbReference type="EMBL" id="PJA47246.1"/>
    </source>
</evidence>
<evidence type="ECO:0000256" key="1">
    <source>
        <dbReference type="SAM" id="Phobius"/>
    </source>
</evidence>
<feature type="transmembrane region" description="Helical" evidence="1">
    <location>
        <begin position="7"/>
        <end position="29"/>
    </location>
</feature>
<name>A0A2M7XHQ3_9BACT</name>
<evidence type="ECO:0000313" key="3">
    <source>
        <dbReference type="Proteomes" id="UP000229749"/>
    </source>
</evidence>
<keyword evidence="1" id="KW-1133">Transmembrane helix</keyword>
<keyword evidence="1" id="KW-0472">Membrane</keyword>
<proteinExistence type="predicted"/>
<protein>
    <submittedName>
        <fullName evidence="2">Uncharacterized protein</fullName>
    </submittedName>
</protein>
<accession>A0A2M7XHQ3</accession>
<gene>
    <name evidence="2" type="ORF">CO172_02460</name>
</gene>
<reference evidence="3" key="1">
    <citation type="submission" date="2017-09" db="EMBL/GenBank/DDBJ databases">
        <title>Depth-based differentiation of microbial function through sediment-hosted aquifers and enrichment of novel symbionts in the deep terrestrial subsurface.</title>
        <authorList>
            <person name="Probst A.J."/>
            <person name="Ladd B."/>
            <person name="Jarett J.K."/>
            <person name="Geller-Mcgrath D.E."/>
            <person name="Sieber C.M.K."/>
            <person name="Emerson J.B."/>
            <person name="Anantharaman K."/>
            <person name="Thomas B.C."/>
            <person name="Malmstrom R."/>
            <person name="Stieglmeier M."/>
            <person name="Klingl A."/>
            <person name="Woyke T."/>
            <person name="Ryan C.M."/>
            <person name="Banfield J.F."/>
        </authorList>
    </citation>
    <scope>NUCLEOTIDE SEQUENCE [LARGE SCALE GENOMIC DNA]</scope>
</reference>